<reference evidence="1" key="1">
    <citation type="submission" date="2021-06" db="EMBL/GenBank/DDBJ databases">
        <authorList>
            <person name="Kallberg Y."/>
            <person name="Tangrot J."/>
            <person name="Rosling A."/>
        </authorList>
    </citation>
    <scope>NUCLEOTIDE SEQUENCE</scope>
    <source>
        <strain evidence="1">MT106</strain>
    </source>
</reference>
<dbReference type="Proteomes" id="UP000789831">
    <property type="component" value="Unassembled WGS sequence"/>
</dbReference>
<name>A0A9N9BSB2_9GLOM</name>
<evidence type="ECO:0000313" key="1">
    <source>
        <dbReference type="EMBL" id="CAG8577987.1"/>
    </source>
</evidence>
<organism evidence="1 2">
    <name type="scientific">Ambispora gerdemannii</name>
    <dbReference type="NCBI Taxonomy" id="144530"/>
    <lineage>
        <taxon>Eukaryota</taxon>
        <taxon>Fungi</taxon>
        <taxon>Fungi incertae sedis</taxon>
        <taxon>Mucoromycota</taxon>
        <taxon>Glomeromycotina</taxon>
        <taxon>Glomeromycetes</taxon>
        <taxon>Archaeosporales</taxon>
        <taxon>Ambisporaceae</taxon>
        <taxon>Ambispora</taxon>
    </lineage>
</organism>
<dbReference type="EMBL" id="CAJVPL010001569">
    <property type="protein sequence ID" value="CAG8577987.1"/>
    <property type="molecule type" value="Genomic_DNA"/>
</dbReference>
<sequence>MNFENQDNNLLLHLNTEYSHINQNYDTYNRNILEKNTSNDIVMSDAKDNSSVSSSSISLSSSVQSFRTETPFSFVNMSQVASTQSLNLIFHEENSPIDQLLSIFNTGNDAYEDDEKIVEKVEHWLKQTQHDPEHLFNQVYEQRDKLKYSSLLAFLYYWGIGTRVNREETFYWYLKAAQSGKDFLAQNQPSFLAPISKNLLGNNNVHVGRIYVVFFSCINRYGGGRRLSLP</sequence>
<comment type="caution">
    <text evidence="1">The sequence shown here is derived from an EMBL/GenBank/DDBJ whole genome shotgun (WGS) entry which is preliminary data.</text>
</comment>
<proteinExistence type="predicted"/>
<dbReference type="AlphaFoldDB" id="A0A9N9BSB2"/>
<dbReference type="OrthoDB" id="442451at2759"/>
<accession>A0A9N9BSB2</accession>
<gene>
    <name evidence="1" type="ORF">AGERDE_LOCUS7977</name>
</gene>
<evidence type="ECO:0000313" key="2">
    <source>
        <dbReference type="Proteomes" id="UP000789831"/>
    </source>
</evidence>
<dbReference type="InterPro" id="IPR011990">
    <property type="entry name" value="TPR-like_helical_dom_sf"/>
</dbReference>
<protein>
    <submittedName>
        <fullName evidence="1">12984_t:CDS:1</fullName>
    </submittedName>
</protein>
<dbReference type="Gene3D" id="1.25.40.10">
    <property type="entry name" value="Tetratricopeptide repeat domain"/>
    <property type="match status" value="1"/>
</dbReference>
<keyword evidence="2" id="KW-1185">Reference proteome</keyword>